<keyword evidence="4" id="KW-1185">Reference proteome</keyword>
<dbReference type="RefSeq" id="WP_106990246.1">
    <property type="nucleotide sequence ID" value="NZ_KZ679088.1"/>
</dbReference>
<reference evidence="3 4" key="1">
    <citation type="submission" date="2018-03" db="EMBL/GenBank/DDBJ databases">
        <title>Arenimonas caeni sp. nov., isolated from activated sludge.</title>
        <authorList>
            <person name="Liu H."/>
        </authorList>
    </citation>
    <scope>NUCLEOTIDE SEQUENCE [LARGE SCALE GENOMIC DNA]</scope>
    <source>
        <strain evidence="4">z29</strain>
    </source>
</reference>
<evidence type="ECO:0000256" key="1">
    <source>
        <dbReference type="SAM" id="SignalP"/>
    </source>
</evidence>
<evidence type="ECO:0000259" key="2">
    <source>
        <dbReference type="SMART" id="SM00867"/>
    </source>
</evidence>
<dbReference type="Proteomes" id="UP000241736">
    <property type="component" value="Unassembled WGS sequence"/>
</dbReference>
<feature type="signal peptide" evidence="1">
    <location>
        <begin position="1"/>
        <end position="24"/>
    </location>
</feature>
<dbReference type="PANTHER" id="PTHR34406">
    <property type="entry name" value="PROTEIN YCEI"/>
    <property type="match status" value="1"/>
</dbReference>
<proteinExistence type="predicted"/>
<sequence>MKWAGPLGGLALAAGALVSPVALAATSVPELDSGLSRAGIEVDLRVGGRVQGTFGRIEGRFERLEDGRLQVIVRLDAQGLVLDGPGWMARSMRSHRFLDVEAHPWIHFRSAPFDPALVESGGEMAGELVLREVARPVAFQIDPEACAAPGYDCDIHVSGAVSRRQFGMDAYRIWLKDEVGFDFRVRLRQPEAP</sequence>
<organism evidence="3 4">
    <name type="scientific">Arenimonas caeni</name>
    <dbReference type="NCBI Taxonomy" id="2058085"/>
    <lineage>
        <taxon>Bacteria</taxon>
        <taxon>Pseudomonadati</taxon>
        <taxon>Pseudomonadota</taxon>
        <taxon>Gammaproteobacteria</taxon>
        <taxon>Lysobacterales</taxon>
        <taxon>Lysobacteraceae</taxon>
        <taxon>Arenimonas</taxon>
    </lineage>
</organism>
<evidence type="ECO:0000313" key="3">
    <source>
        <dbReference type="EMBL" id="PRH82473.1"/>
    </source>
</evidence>
<comment type="caution">
    <text evidence="3">The sequence shown here is derived from an EMBL/GenBank/DDBJ whole genome shotgun (WGS) entry which is preliminary data.</text>
</comment>
<dbReference type="EMBL" id="PVLF01000007">
    <property type="protein sequence ID" value="PRH82473.1"/>
    <property type="molecule type" value="Genomic_DNA"/>
</dbReference>
<keyword evidence="1" id="KW-0732">Signal</keyword>
<dbReference type="Pfam" id="PF04264">
    <property type="entry name" value="YceI"/>
    <property type="match status" value="1"/>
</dbReference>
<feature type="chain" id="PRO_5015178239" description="Lipid/polyisoprenoid-binding YceI-like domain-containing protein" evidence="1">
    <location>
        <begin position="25"/>
        <end position="193"/>
    </location>
</feature>
<dbReference type="Gene3D" id="2.40.128.110">
    <property type="entry name" value="Lipid/polyisoprenoid-binding, YceI-like"/>
    <property type="match status" value="1"/>
</dbReference>
<dbReference type="PANTHER" id="PTHR34406:SF1">
    <property type="entry name" value="PROTEIN YCEI"/>
    <property type="match status" value="1"/>
</dbReference>
<dbReference type="InterPro" id="IPR007372">
    <property type="entry name" value="Lipid/polyisoprenoid-bd_YceI"/>
</dbReference>
<dbReference type="OrthoDB" id="5966233at2"/>
<name>A0A2P6M917_9GAMM</name>
<feature type="domain" description="Lipid/polyisoprenoid-binding YceI-like" evidence="2">
    <location>
        <begin position="28"/>
        <end position="188"/>
    </location>
</feature>
<evidence type="ECO:0000313" key="4">
    <source>
        <dbReference type="Proteomes" id="UP000241736"/>
    </source>
</evidence>
<dbReference type="InterPro" id="IPR036761">
    <property type="entry name" value="TTHA0802/YceI-like_sf"/>
</dbReference>
<gene>
    <name evidence="3" type="ORF">C6N40_06715</name>
</gene>
<protein>
    <recommendedName>
        <fullName evidence="2">Lipid/polyisoprenoid-binding YceI-like domain-containing protein</fullName>
    </recommendedName>
</protein>
<dbReference type="AlphaFoldDB" id="A0A2P6M917"/>
<dbReference type="SMART" id="SM00867">
    <property type="entry name" value="YceI"/>
    <property type="match status" value="1"/>
</dbReference>
<dbReference type="SUPFAM" id="SSF101874">
    <property type="entry name" value="YceI-like"/>
    <property type="match status" value="1"/>
</dbReference>
<accession>A0A2P6M917</accession>